<gene>
    <name evidence="1" type="ORF">ACFQDL_09800</name>
</gene>
<dbReference type="InterPro" id="IPR009367">
    <property type="entry name" value="Elm1-like"/>
</dbReference>
<comment type="caution">
    <text evidence="1">The sequence shown here is derived from an EMBL/GenBank/DDBJ whole genome shotgun (WGS) entry which is preliminary data.</text>
</comment>
<dbReference type="Proteomes" id="UP001596422">
    <property type="component" value="Unassembled WGS sequence"/>
</dbReference>
<dbReference type="Pfam" id="PF06258">
    <property type="entry name" value="Mito_fiss_Elm1"/>
    <property type="match status" value="1"/>
</dbReference>
<reference evidence="2" key="1">
    <citation type="journal article" date="2019" name="Int. J. Syst. Evol. Microbiol.">
        <title>The Global Catalogue of Microorganisms (GCM) 10K type strain sequencing project: providing services to taxonomists for standard genome sequencing and annotation.</title>
        <authorList>
            <consortium name="The Broad Institute Genomics Platform"/>
            <consortium name="The Broad Institute Genome Sequencing Center for Infectious Disease"/>
            <person name="Wu L."/>
            <person name="Ma J."/>
        </authorList>
    </citation>
    <scope>NUCLEOTIDE SEQUENCE [LARGE SCALE GENOMIC DNA]</scope>
    <source>
        <strain evidence="2">NBRC 111756</strain>
    </source>
</reference>
<name>A0ABW1ZYV1_9GAMM</name>
<dbReference type="EMBL" id="JBHSWE010000001">
    <property type="protein sequence ID" value="MFC6670341.1"/>
    <property type="molecule type" value="Genomic_DNA"/>
</dbReference>
<sequence length="267" mass="29030">MQRLRPGLSIRERAPLACAELLRVFLGRLHEPPATLLIGAGRATHLSLLAFKRATGAPVVVLMRPSLPYGCFDLCLVPEHDRPAPKGNVILTRGALNRMRPGDKTPGEGLILLGGPSKHFRWDDDRILTQLRRLIAQDPRRWTLTTSRRTPASLLPALAQLPGIELVPAGQTGPDWLPARLASAELCWVSADSVSMLFEALSAGCAVGLLELDAEPGSRVGAGVRQAIEQGLATPMSHWQGEALVAPAQRFNEAERCARLIEERLHL</sequence>
<accession>A0ABW1ZYV1</accession>
<proteinExistence type="predicted"/>
<dbReference type="RefSeq" id="WP_379908843.1">
    <property type="nucleotide sequence ID" value="NZ_JBHSWE010000001.1"/>
</dbReference>
<evidence type="ECO:0000313" key="2">
    <source>
        <dbReference type="Proteomes" id="UP001596422"/>
    </source>
</evidence>
<organism evidence="1 2">
    <name type="scientific">Marinobacterium aestuariivivens</name>
    <dbReference type="NCBI Taxonomy" id="1698799"/>
    <lineage>
        <taxon>Bacteria</taxon>
        <taxon>Pseudomonadati</taxon>
        <taxon>Pseudomonadota</taxon>
        <taxon>Gammaproteobacteria</taxon>
        <taxon>Oceanospirillales</taxon>
        <taxon>Oceanospirillaceae</taxon>
        <taxon>Marinobacterium</taxon>
    </lineage>
</organism>
<protein>
    <submittedName>
        <fullName evidence="1">Mitochondrial fission ELM1 family protein</fullName>
    </submittedName>
</protein>
<keyword evidence="2" id="KW-1185">Reference proteome</keyword>
<evidence type="ECO:0000313" key="1">
    <source>
        <dbReference type="EMBL" id="MFC6670341.1"/>
    </source>
</evidence>